<comment type="subcellular location">
    <subcellularLocation>
        <location evidence="1">Cell inner membrane</location>
        <topology evidence="1">Multi-pass membrane protein</topology>
    </subcellularLocation>
</comment>
<protein>
    <recommendedName>
        <fullName evidence="13">Mechanosensitive ion channel protein MscS</fullName>
    </recommendedName>
</protein>
<evidence type="ECO:0000256" key="6">
    <source>
        <dbReference type="ARBA" id="ARBA00022989"/>
    </source>
</evidence>
<evidence type="ECO:0000256" key="7">
    <source>
        <dbReference type="ARBA" id="ARBA00023016"/>
    </source>
</evidence>
<keyword evidence="8 9" id="KW-0472">Membrane</keyword>
<dbReference type="AlphaFoldDB" id="A0A382FNA6"/>
<feature type="transmembrane region" description="Helical" evidence="9">
    <location>
        <begin position="106"/>
        <end position="129"/>
    </location>
</feature>
<dbReference type="InterPro" id="IPR010920">
    <property type="entry name" value="LSM_dom_sf"/>
</dbReference>
<dbReference type="Gene3D" id="2.30.30.60">
    <property type="match status" value="1"/>
</dbReference>
<evidence type="ECO:0000256" key="8">
    <source>
        <dbReference type="ARBA" id="ARBA00023136"/>
    </source>
</evidence>
<dbReference type="GO" id="GO:0008381">
    <property type="term" value="F:mechanosensitive monoatomic ion channel activity"/>
    <property type="evidence" value="ECO:0007669"/>
    <property type="project" value="InterPro"/>
</dbReference>
<name>A0A382FNA6_9ZZZZ</name>
<evidence type="ECO:0000256" key="1">
    <source>
        <dbReference type="ARBA" id="ARBA00004429"/>
    </source>
</evidence>
<evidence type="ECO:0008006" key="13">
    <source>
        <dbReference type="Google" id="ProtNLM"/>
    </source>
</evidence>
<proteinExistence type="inferred from homology"/>
<keyword evidence="6 9" id="KW-1133">Transmembrane helix</keyword>
<keyword evidence="7" id="KW-0346">Stress response</keyword>
<dbReference type="Pfam" id="PF00924">
    <property type="entry name" value="MS_channel_2nd"/>
    <property type="match status" value="1"/>
</dbReference>
<sequence>MLSFIHELLIPPGLGEQTTELLTISLDVVAVLTLAFIADVVAKRIIVRAVVTLAARTSAQWDDAVLQHRVVHRLAHFAPAIVIYHFSVPVLGGYETWSVAIQQGGLLYMLFVAVLVSDGALNAAVDLLGSSKLSRSVPLTSFVQVVKLIVYGVAAIAALSLVLGKSPVLLLSGLGAMTAVLMLVFKDPILGFVGGIQLAANQMVAPGDWIEMPKYGADGDVLEVGLTSVKIRNFDNTITTIPTYGLISESFKNWRGMSESGGRRIKRSVYIDINSIRFCDNEMLVRLAKIQYMKAYLDRKQQELARWNVEHDADTAKPSNLRRLTNVGTFRAYIVAYLRNHSMVHQEMTLLVRQLEPSAQGLPIEVYVFSRDTDWGRYEDIQADIFDHILAIAPEFELCVYQSPSGTDVQDAMRIRDRGESQ</sequence>
<feature type="domain" description="Mechanosensitive ion channel MscS" evidence="10">
    <location>
        <begin position="187"/>
        <end position="255"/>
    </location>
</feature>
<dbReference type="PANTHER" id="PTHR30414:SF0">
    <property type="entry name" value="MINICONDUCTANCE MECHANOSENSITIVE CHANNEL YBDG"/>
    <property type="match status" value="1"/>
</dbReference>
<reference evidence="12" key="1">
    <citation type="submission" date="2018-05" db="EMBL/GenBank/DDBJ databases">
        <authorList>
            <person name="Lanie J.A."/>
            <person name="Ng W.-L."/>
            <person name="Kazmierczak K.M."/>
            <person name="Andrzejewski T.M."/>
            <person name="Davidsen T.M."/>
            <person name="Wayne K.J."/>
            <person name="Tettelin H."/>
            <person name="Glass J.I."/>
            <person name="Rusch D."/>
            <person name="Podicherti R."/>
            <person name="Tsui H.-C.T."/>
            <person name="Winkler M.E."/>
        </authorList>
    </citation>
    <scope>NUCLEOTIDE SEQUENCE</scope>
</reference>
<feature type="domain" description="Mechanosensitive ion channel MscS C-terminal" evidence="11">
    <location>
        <begin position="338"/>
        <end position="392"/>
    </location>
</feature>
<dbReference type="InterPro" id="IPR023408">
    <property type="entry name" value="MscS_beta-dom_sf"/>
</dbReference>
<evidence type="ECO:0000256" key="5">
    <source>
        <dbReference type="ARBA" id="ARBA00022692"/>
    </source>
</evidence>
<evidence type="ECO:0000256" key="3">
    <source>
        <dbReference type="ARBA" id="ARBA00022475"/>
    </source>
</evidence>
<dbReference type="InterPro" id="IPR006685">
    <property type="entry name" value="MscS_channel_2nd"/>
</dbReference>
<feature type="transmembrane region" description="Helical" evidence="9">
    <location>
        <begin position="21"/>
        <end position="42"/>
    </location>
</feature>
<dbReference type="GO" id="GO:0071470">
    <property type="term" value="P:cellular response to osmotic stress"/>
    <property type="evidence" value="ECO:0007669"/>
    <property type="project" value="InterPro"/>
</dbReference>
<gene>
    <name evidence="12" type="ORF">METZ01_LOCUS216547</name>
</gene>
<dbReference type="GO" id="GO:0005886">
    <property type="term" value="C:plasma membrane"/>
    <property type="evidence" value="ECO:0007669"/>
    <property type="project" value="UniProtKB-SubCell"/>
</dbReference>
<dbReference type="InterPro" id="IPR049278">
    <property type="entry name" value="MS_channel_C"/>
</dbReference>
<dbReference type="PANTHER" id="PTHR30414">
    <property type="entry name" value="MINICONDUCTANCE MECHANOSENSITIVE CHANNEL YBDG"/>
    <property type="match status" value="1"/>
</dbReference>
<evidence type="ECO:0000313" key="12">
    <source>
        <dbReference type="EMBL" id="SVB63693.1"/>
    </source>
</evidence>
<dbReference type="FunFam" id="2.30.30.60:FF:000002">
    <property type="entry name" value="Mechanosensitive ion channel family protein"/>
    <property type="match status" value="1"/>
</dbReference>
<dbReference type="Pfam" id="PF21082">
    <property type="entry name" value="MS_channel_3rd"/>
    <property type="match status" value="1"/>
</dbReference>
<keyword evidence="4" id="KW-0997">Cell inner membrane</keyword>
<dbReference type="SUPFAM" id="SSF50182">
    <property type="entry name" value="Sm-like ribonucleoproteins"/>
    <property type="match status" value="1"/>
</dbReference>
<accession>A0A382FNA6</accession>
<evidence type="ECO:0000256" key="2">
    <source>
        <dbReference type="ARBA" id="ARBA00008017"/>
    </source>
</evidence>
<evidence type="ECO:0000259" key="10">
    <source>
        <dbReference type="Pfam" id="PF00924"/>
    </source>
</evidence>
<comment type="similarity">
    <text evidence="2">Belongs to the MscS (TC 1.A.23) family.</text>
</comment>
<keyword evidence="5 9" id="KW-0812">Transmembrane</keyword>
<dbReference type="EMBL" id="UINC01050574">
    <property type="protein sequence ID" value="SVB63693.1"/>
    <property type="molecule type" value="Genomic_DNA"/>
</dbReference>
<organism evidence="12">
    <name type="scientific">marine metagenome</name>
    <dbReference type="NCBI Taxonomy" id="408172"/>
    <lineage>
        <taxon>unclassified sequences</taxon>
        <taxon>metagenomes</taxon>
        <taxon>ecological metagenomes</taxon>
    </lineage>
</organism>
<evidence type="ECO:0000259" key="11">
    <source>
        <dbReference type="Pfam" id="PF21082"/>
    </source>
</evidence>
<dbReference type="InterPro" id="IPR030192">
    <property type="entry name" value="YbdG"/>
</dbReference>
<feature type="transmembrane region" description="Helical" evidence="9">
    <location>
        <begin position="168"/>
        <end position="185"/>
    </location>
</feature>
<keyword evidence="3" id="KW-1003">Cell membrane</keyword>
<evidence type="ECO:0000256" key="9">
    <source>
        <dbReference type="SAM" id="Phobius"/>
    </source>
</evidence>
<feature type="transmembrane region" description="Helical" evidence="9">
    <location>
        <begin position="141"/>
        <end position="162"/>
    </location>
</feature>
<evidence type="ECO:0000256" key="4">
    <source>
        <dbReference type="ARBA" id="ARBA00022519"/>
    </source>
</evidence>